<gene>
    <name evidence="2" type="ORF">HXL70_05245</name>
</gene>
<proteinExistence type="predicted"/>
<feature type="transmembrane region" description="Helical" evidence="1">
    <location>
        <begin position="117"/>
        <end position="134"/>
    </location>
</feature>
<name>A0A930FPE5_9FIRM</name>
<keyword evidence="1" id="KW-0472">Membrane</keyword>
<sequence>MKKFNSFLARFMLVLLALHGLMGAFTLLRLTASNWKPLSYILLAALLLHGILGILLSKDAVREGMRTGRWYLKENASFWLIRLSGFIILLSAWFHITAYTTTVNGVFFLREFTTLRFFSQIIFISAILIHLLCATKPWMIKRGLLKYEERTADYILVYSIFSVLFLFALISYFIYWNF</sequence>
<dbReference type="AlphaFoldDB" id="A0A930FPE5"/>
<evidence type="ECO:0000313" key="2">
    <source>
        <dbReference type="EMBL" id="MBF1129436.1"/>
    </source>
</evidence>
<accession>A0A930FPE5</accession>
<feature type="transmembrane region" description="Helical" evidence="1">
    <location>
        <begin position="39"/>
        <end position="57"/>
    </location>
</feature>
<dbReference type="Proteomes" id="UP000757890">
    <property type="component" value="Unassembled WGS sequence"/>
</dbReference>
<reference evidence="2" key="1">
    <citation type="submission" date="2020-04" db="EMBL/GenBank/DDBJ databases">
        <title>Deep metagenomics examines the oral microbiome during advanced dental caries in children, revealing novel taxa and co-occurrences with host molecules.</title>
        <authorList>
            <person name="Baker J.L."/>
            <person name="Morton J.T."/>
            <person name="Dinis M."/>
            <person name="Alvarez R."/>
            <person name="Tran N.C."/>
            <person name="Knight R."/>
            <person name="Edlund A."/>
        </authorList>
    </citation>
    <scope>NUCLEOTIDE SEQUENCE</scope>
    <source>
        <strain evidence="2">JCVI_32_bin.14</strain>
    </source>
</reference>
<organism evidence="2 3">
    <name type="scientific">Dialister invisus</name>
    <dbReference type="NCBI Taxonomy" id="218538"/>
    <lineage>
        <taxon>Bacteria</taxon>
        <taxon>Bacillati</taxon>
        <taxon>Bacillota</taxon>
        <taxon>Negativicutes</taxon>
        <taxon>Veillonellales</taxon>
        <taxon>Veillonellaceae</taxon>
        <taxon>Dialister</taxon>
    </lineage>
</organism>
<evidence type="ECO:0000256" key="1">
    <source>
        <dbReference type="SAM" id="Phobius"/>
    </source>
</evidence>
<keyword evidence="1" id="KW-1133">Transmembrane helix</keyword>
<protein>
    <recommendedName>
        <fullName evidence="4">Pilus assembly protein PilX</fullName>
    </recommendedName>
</protein>
<dbReference type="EMBL" id="JABZMK010000024">
    <property type="protein sequence ID" value="MBF1129436.1"/>
    <property type="molecule type" value="Genomic_DNA"/>
</dbReference>
<comment type="caution">
    <text evidence="2">The sequence shown here is derived from an EMBL/GenBank/DDBJ whole genome shotgun (WGS) entry which is preliminary data.</text>
</comment>
<evidence type="ECO:0008006" key="4">
    <source>
        <dbReference type="Google" id="ProtNLM"/>
    </source>
</evidence>
<keyword evidence="1" id="KW-0812">Transmembrane</keyword>
<evidence type="ECO:0000313" key="3">
    <source>
        <dbReference type="Proteomes" id="UP000757890"/>
    </source>
</evidence>
<feature type="transmembrane region" description="Helical" evidence="1">
    <location>
        <begin position="78"/>
        <end position="97"/>
    </location>
</feature>
<feature type="transmembrane region" description="Helical" evidence="1">
    <location>
        <begin position="155"/>
        <end position="175"/>
    </location>
</feature>